<evidence type="ECO:0000313" key="5">
    <source>
        <dbReference type="EMBL" id="CAX45616.1"/>
    </source>
</evidence>
<evidence type="ECO:0000313" key="4">
    <source>
        <dbReference type="CGD" id="CAL0000168905"/>
    </source>
</evidence>
<feature type="region of interest" description="Disordered" evidence="2">
    <location>
        <begin position="608"/>
        <end position="667"/>
    </location>
</feature>
<feature type="compositionally biased region" description="Polar residues" evidence="2">
    <location>
        <begin position="426"/>
        <end position="438"/>
    </location>
</feature>
<dbReference type="VEuPathDB" id="FungiDB:CD36_12590"/>
<dbReference type="InterPro" id="IPR014756">
    <property type="entry name" value="Ig_E-set"/>
</dbReference>
<dbReference type="InterPro" id="IPR050827">
    <property type="entry name" value="CRP1_MDG1_kinase"/>
</dbReference>
<name>B9W9X8_CANDC</name>
<dbReference type="AlphaFoldDB" id="B9W9X8"/>
<proteinExistence type="inferred from homology"/>
<dbReference type="Proteomes" id="UP000002605">
    <property type="component" value="Chromosome 1"/>
</dbReference>
<dbReference type="CGD" id="CAL0000168905">
    <property type="gene designation" value="Cd36_12590"/>
</dbReference>
<dbReference type="GO" id="GO:0005634">
    <property type="term" value="C:nucleus"/>
    <property type="evidence" value="ECO:0007669"/>
    <property type="project" value="TreeGrafter"/>
</dbReference>
<dbReference type="Gene3D" id="2.60.40.10">
    <property type="entry name" value="Immunoglobulins"/>
    <property type="match status" value="1"/>
</dbReference>
<feature type="compositionally biased region" description="Polar residues" evidence="2">
    <location>
        <begin position="274"/>
        <end position="292"/>
    </location>
</feature>
<sequence length="726" mass="80405">MGNNTSTGNYHGSGSNKRQGSNSDSIRKSSASVNYNNSVDSSSDNRVRKSTANKNANSLDEEFSDLILHQVVKNSRTLEAPLQPLPKGEPTDPHHQQSNVYSKHYNQFSDDLIEDEFNELNEGVVETEMGSLQRNIIPDQGFENDPNTTTSSDSTGTYNYSSTLNDDMEIDAPFPHDEDDNDSDDVNKVFPQSRSRTPTPDLTKVDFTKIISQAPPGYDGDTNMNGSIPPPTQMMSAASVARNAHSPLPNSDHPLSHHNHHHQKKNLQQQSLSENPYSSTQAYQQQQGRPSKILKTNQQSQQFLIPIEIKWVNVTKEAIHKIAIIGSFSNWRDVIKMYPSTSHPNEFVTTINLPLGVHKLLYIINNEYRVSDQLPTATDQEGIFFNWFEVIDDTHLFNHSLNQPNHIGASTDYDANIIKYDNPSSELSTTPKYVQPQTWAPRPAGKTDVDKINQKENDLLYKMSKEASSDFEHVEFIEDVDEAAQSQDSLQQQQQLNHHHQQAVNSVDDVAFENTPYQNYELSTSSSSFLQTTSGGQITQKSTEYSSEIPEMFINYDYFKMKPADYELPEPPQLPPHLNNVLLNKMTSTSSSSSSSFATSASHGSGSMTHHLSSISNSSTISGTSLPKSSGLLSTGGGGGSGSGSSSGNVSNTGSYLNNKRPPLRRADSSYYASNKDAYHLSIPNHVILNHLMTTSIKNDVLTVACITRYSGKFVTQIIHSPADTK</sequence>
<evidence type="ECO:0000256" key="2">
    <source>
        <dbReference type="SAM" id="MobiDB-lite"/>
    </source>
</evidence>
<dbReference type="GO" id="GO:0005737">
    <property type="term" value="C:cytoplasm"/>
    <property type="evidence" value="ECO:0007669"/>
    <property type="project" value="TreeGrafter"/>
</dbReference>
<evidence type="ECO:0000256" key="1">
    <source>
        <dbReference type="ARBA" id="ARBA00010926"/>
    </source>
</evidence>
<dbReference type="KEGG" id="cdu:CD36_12590"/>
<dbReference type="InterPro" id="IPR013783">
    <property type="entry name" value="Ig-like_fold"/>
</dbReference>
<dbReference type="GO" id="GO:0019901">
    <property type="term" value="F:protein kinase binding"/>
    <property type="evidence" value="ECO:0007669"/>
    <property type="project" value="TreeGrafter"/>
</dbReference>
<dbReference type="eggNOG" id="KOG1616">
    <property type="taxonomic scope" value="Eukaryota"/>
</dbReference>
<dbReference type="InterPro" id="IPR037256">
    <property type="entry name" value="ASC_dom_sf"/>
</dbReference>
<dbReference type="GeneID" id="8045450"/>
<dbReference type="InterPro" id="IPR032640">
    <property type="entry name" value="AMPK1_CBM"/>
</dbReference>
<dbReference type="GO" id="GO:0007165">
    <property type="term" value="P:signal transduction"/>
    <property type="evidence" value="ECO:0007669"/>
    <property type="project" value="TreeGrafter"/>
</dbReference>
<dbReference type="CDD" id="cd02859">
    <property type="entry name" value="E_set_AMPKbeta_like_N"/>
    <property type="match status" value="1"/>
</dbReference>
<keyword evidence="6" id="KW-1185">Reference proteome</keyword>
<dbReference type="PANTHER" id="PTHR10343:SF84">
    <property type="entry name" value="5'-AMP-ACTIVATED PROTEIN KINASE SUBUNIT BETA-1"/>
    <property type="match status" value="1"/>
</dbReference>
<dbReference type="CAZy" id="CBM48">
    <property type="family name" value="Carbohydrate-Binding Module Family 48"/>
</dbReference>
<evidence type="ECO:0000313" key="6">
    <source>
        <dbReference type="Proteomes" id="UP000002605"/>
    </source>
</evidence>
<dbReference type="Pfam" id="PF04739">
    <property type="entry name" value="AMPKBI"/>
    <property type="match status" value="1"/>
</dbReference>
<dbReference type="Pfam" id="PF16561">
    <property type="entry name" value="AMPK1_CBM"/>
    <property type="match status" value="1"/>
</dbReference>
<feature type="compositionally biased region" description="Polar residues" evidence="2">
    <location>
        <begin position="1"/>
        <end position="24"/>
    </location>
</feature>
<feature type="compositionally biased region" description="Low complexity" evidence="2">
    <location>
        <begin position="608"/>
        <end position="633"/>
    </location>
</feature>
<feature type="domain" description="Association with the SNF1 complex (ASC)" evidence="3">
    <location>
        <begin position="538"/>
        <end position="723"/>
    </location>
</feature>
<dbReference type="SUPFAM" id="SSF160219">
    <property type="entry name" value="AMPKBI-like"/>
    <property type="match status" value="2"/>
</dbReference>
<reference evidence="5 6" key="1">
    <citation type="journal article" date="2009" name="Genome Res.">
        <title>Comparative genomics of the fungal pathogens Candida dubliniensis and Candida albicans.</title>
        <authorList>
            <person name="Jackson A.P."/>
            <person name="Gamble J.A."/>
            <person name="Yeomans T."/>
            <person name="Moran G.P."/>
            <person name="Saunders D."/>
            <person name="Harris D."/>
            <person name="Aslett M."/>
            <person name="Barrell J.F."/>
            <person name="Butler G."/>
            <person name="Citiulo F."/>
            <person name="Coleman D.C."/>
            <person name="de Groot P.W.J."/>
            <person name="Goodwin T.J."/>
            <person name="Quail M.A."/>
            <person name="McQuillan J."/>
            <person name="Munro C.A."/>
            <person name="Pain A."/>
            <person name="Poulter R.T."/>
            <person name="Rajandream M.A."/>
            <person name="Renauld H."/>
            <person name="Spiering M.J."/>
            <person name="Tivey A."/>
            <person name="Gow N.A.R."/>
            <person name="Barrell B."/>
            <person name="Sullivan D.J."/>
            <person name="Berriman M."/>
        </authorList>
    </citation>
    <scope>NUCLEOTIDE SEQUENCE [LARGE SCALE GENOMIC DNA]</scope>
    <source>
        <strain evidence="6">CD36 / ATCC MYA-646 / CBS 7987 / NCPF 3949 / NRRL Y-17841</strain>
    </source>
</reference>
<feature type="compositionally biased region" description="Polar residues" evidence="2">
    <location>
        <begin position="190"/>
        <end position="200"/>
    </location>
</feature>
<dbReference type="InterPro" id="IPR006828">
    <property type="entry name" value="ASC_dom"/>
</dbReference>
<dbReference type="OrthoDB" id="531008at2759"/>
<accession>B9W9X8</accession>
<comment type="similarity">
    <text evidence="1">Belongs to the 5'-AMP-activated protein kinase beta subunit family.</text>
</comment>
<feature type="region of interest" description="Disordered" evidence="2">
    <location>
        <begin position="1"/>
        <end position="56"/>
    </location>
</feature>
<evidence type="ECO:0000259" key="3">
    <source>
        <dbReference type="SMART" id="SM01010"/>
    </source>
</evidence>
<dbReference type="PANTHER" id="PTHR10343">
    <property type="entry name" value="5'-AMP-ACTIVATED PROTEIN KINASE , BETA SUBUNIT"/>
    <property type="match status" value="1"/>
</dbReference>
<dbReference type="EMBL" id="FM992688">
    <property type="protein sequence ID" value="CAX45616.1"/>
    <property type="molecule type" value="Genomic_DNA"/>
</dbReference>
<dbReference type="SUPFAM" id="SSF81296">
    <property type="entry name" value="E set domains"/>
    <property type="match status" value="1"/>
</dbReference>
<dbReference type="HOGENOM" id="CLU_445500_0_0_1"/>
<feature type="region of interest" description="Disordered" evidence="2">
    <location>
        <begin position="137"/>
        <end position="292"/>
    </location>
</feature>
<dbReference type="SMART" id="SM01010">
    <property type="entry name" value="AMPKBI"/>
    <property type="match status" value="1"/>
</dbReference>
<feature type="region of interest" description="Disordered" evidence="2">
    <location>
        <begin position="426"/>
        <end position="449"/>
    </location>
</feature>
<organism evidence="5 6">
    <name type="scientific">Candida dubliniensis (strain CD36 / ATCC MYA-646 / CBS 7987 / NCPF 3949 / NRRL Y-17841)</name>
    <name type="common">Yeast</name>
    <dbReference type="NCBI Taxonomy" id="573826"/>
    <lineage>
        <taxon>Eukaryota</taxon>
        <taxon>Fungi</taxon>
        <taxon>Dikarya</taxon>
        <taxon>Ascomycota</taxon>
        <taxon>Saccharomycotina</taxon>
        <taxon>Pichiomycetes</taxon>
        <taxon>Debaryomycetaceae</taxon>
        <taxon>Candida/Lodderomyces clade</taxon>
        <taxon>Candida</taxon>
    </lineage>
</organism>
<dbReference type="Gene3D" id="6.20.250.60">
    <property type="match status" value="1"/>
</dbReference>
<feature type="compositionally biased region" description="Basic residues" evidence="2">
    <location>
        <begin position="256"/>
        <end position="265"/>
    </location>
</feature>
<feature type="compositionally biased region" description="Low complexity" evidence="2">
    <location>
        <begin position="646"/>
        <end position="655"/>
    </location>
</feature>
<feature type="compositionally biased region" description="Low complexity" evidence="2">
    <location>
        <begin position="147"/>
        <end position="163"/>
    </location>
</feature>
<dbReference type="RefSeq" id="XP_002417898.1">
    <property type="nucleotide sequence ID" value="XM_002417853.1"/>
</dbReference>
<feature type="compositionally biased region" description="Low complexity" evidence="2">
    <location>
        <begin position="28"/>
        <end position="44"/>
    </location>
</feature>
<protein>
    <submittedName>
        <fullName evidence="5">(Glucose-repressible genes) transcriptional activator, putative</fullName>
    </submittedName>
</protein>
<gene>
    <name evidence="4" type="ordered locus">Cd36_12590</name>
    <name evidence="5" type="ORF">CD36_12590</name>
</gene>
<feature type="compositionally biased region" description="Gly residues" evidence="2">
    <location>
        <begin position="634"/>
        <end position="645"/>
    </location>
</feature>
<dbReference type="GO" id="GO:0031588">
    <property type="term" value="C:nucleotide-activated protein kinase complex"/>
    <property type="evidence" value="ECO:0007669"/>
    <property type="project" value="TreeGrafter"/>
</dbReference>